<keyword evidence="7" id="KW-1185">Reference proteome</keyword>
<evidence type="ECO:0000256" key="2">
    <source>
        <dbReference type="ARBA" id="ARBA00022801"/>
    </source>
</evidence>
<dbReference type="GO" id="GO:0061809">
    <property type="term" value="F:NAD+ nucleosidase activity, cyclic ADP-ribose generating"/>
    <property type="evidence" value="ECO:0007669"/>
    <property type="project" value="UniProtKB-EC"/>
</dbReference>
<protein>
    <recommendedName>
        <fullName evidence="1">ADP-ribosyl cyclase/cyclic ADP-ribose hydrolase</fullName>
        <ecNumber evidence="1">3.2.2.6</ecNumber>
    </recommendedName>
</protein>
<dbReference type="EC" id="3.2.2.6" evidence="1"/>
<proteinExistence type="predicted"/>
<dbReference type="SMART" id="SM00255">
    <property type="entry name" value="TIR"/>
    <property type="match status" value="1"/>
</dbReference>
<dbReference type="OrthoDB" id="6160824at2759"/>
<dbReference type="InterPro" id="IPR000157">
    <property type="entry name" value="TIR_dom"/>
</dbReference>
<reference evidence="6" key="1">
    <citation type="submission" date="2020-03" db="EMBL/GenBank/DDBJ databases">
        <title>Castanea mollissima Vanexum genome sequencing.</title>
        <authorList>
            <person name="Staton M."/>
        </authorList>
    </citation>
    <scope>NUCLEOTIDE SEQUENCE</scope>
    <source>
        <tissue evidence="6">Leaf</tissue>
    </source>
</reference>
<dbReference type="PANTHER" id="PTHR32009:SF39">
    <property type="entry name" value="TIR DOMAIN-CONTAINING PROTEIN"/>
    <property type="match status" value="1"/>
</dbReference>
<evidence type="ECO:0000313" key="6">
    <source>
        <dbReference type="EMBL" id="KAF3963652.1"/>
    </source>
</evidence>
<dbReference type="AlphaFoldDB" id="A0A8J4R2X6"/>
<dbReference type="PANTHER" id="PTHR32009">
    <property type="entry name" value="TMV RESISTANCE PROTEIN N-LIKE"/>
    <property type="match status" value="1"/>
</dbReference>
<evidence type="ECO:0000313" key="7">
    <source>
        <dbReference type="Proteomes" id="UP000737018"/>
    </source>
</evidence>
<feature type="domain" description="TIR" evidence="5">
    <location>
        <begin position="21"/>
        <end position="179"/>
    </location>
</feature>
<evidence type="ECO:0000259" key="5">
    <source>
        <dbReference type="PROSITE" id="PS50104"/>
    </source>
</evidence>
<dbReference type="Proteomes" id="UP000737018">
    <property type="component" value="Unassembled WGS sequence"/>
</dbReference>
<comment type="catalytic activity">
    <reaction evidence="4">
        <text>NAD(+) + H2O = ADP-D-ribose + nicotinamide + H(+)</text>
        <dbReference type="Rhea" id="RHEA:16301"/>
        <dbReference type="ChEBI" id="CHEBI:15377"/>
        <dbReference type="ChEBI" id="CHEBI:15378"/>
        <dbReference type="ChEBI" id="CHEBI:17154"/>
        <dbReference type="ChEBI" id="CHEBI:57540"/>
        <dbReference type="ChEBI" id="CHEBI:57967"/>
        <dbReference type="EC" id="3.2.2.6"/>
    </reaction>
    <physiologicalReaction direction="left-to-right" evidence="4">
        <dbReference type="Rhea" id="RHEA:16302"/>
    </physiologicalReaction>
</comment>
<accession>A0A8J4R2X6</accession>
<dbReference type="Gene3D" id="3.40.50.10140">
    <property type="entry name" value="Toll/interleukin-1 receptor homology (TIR) domain"/>
    <property type="match status" value="1"/>
</dbReference>
<name>A0A8J4R2X6_9ROSI</name>
<dbReference type="EMBL" id="JRKL02001503">
    <property type="protein sequence ID" value="KAF3963652.1"/>
    <property type="molecule type" value="Genomic_DNA"/>
</dbReference>
<evidence type="ECO:0000256" key="4">
    <source>
        <dbReference type="ARBA" id="ARBA00047304"/>
    </source>
</evidence>
<evidence type="ECO:0000256" key="1">
    <source>
        <dbReference type="ARBA" id="ARBA00011982"/>
    </source>
</evidence>
<comment type="caution">
    <text evidence="6">The sequence shown here is derived from an EMBL/GenBank/DDBJ whole genome shotgun (WGS) entry which is preliminary data.</text>
</comment>
<dbReference type="SUPFAM" id="SSF52200">
    <property type="entry name" value="Toll/Interleukin receptor TIR domain"/>
    <property type="match status" value="1"/>
</dbReference>
<gene>
    <name evidence="6" type="ORF">CMV_011980</name>
</gene>
<organism evidence="6 7">
    <name type="scientific">Castanea mollissima</name>
    <name type="common">Chinese chestnut</name>
    <dbReference type="NCBI Taxonomy" id="60419"/>
    <lineage>
        <taxon>Eukaryota</taxon>
        <taxon>Viridiplantae</taxon>
        <taxon>Streptophyta</taxon>
        <taxon>Embryophyta</taxon>
        <taxon>Tracheophyta</taxon>
        <taxon>Spermatophyta</taxon>
        <taxon>Magnoliopsida</taxon>
        <taxon>eudicotyledons</taxon>
        <taxon>Gunneridae</taxon>
        <taxon>Pentapetalae</taxon>
        <taxon>rosids</taxon>
        <taxon>fabids</taxon>
        <taxon>Fagales</taxon>
        <taxon>Fagaceae</taxon>
        <taxon>Castanea</taxon>
    </lineage>
</organism>
<dbReference type="GO" id="GO:0007165">
    <property type="term" value="P:signal transduction"/>
    <property type="evidence" value="ECO:0007669"/>
    <property type="project" value="InterPro"/>
</dbReference>
<keyword evidence="2" id="KW-0378">Hydrolase</keyword>
<evidence type="ECO:0000256" key="3">
    <source>
        <dbReference type="ARBA" id="ARBA00023027"/>
    </source>
</evidence>
<dbReference type="InterPro" id="IPR035897">
    <property type="entry name" value="Toll_tir_struct_dom_sf"/>
</dbReference>
<keyword evidence="3" id="KW-0520">NAD</keyword>
<dbReference type="Pfam" id="PF01582">
    <property type="entry name" value="TIR"/>
    <property type="match status" value="1"/>
</dbReference>
<sequence length="179" mass="20578">MTHSEGQENFDQSLPTPTLTYEYEVLVSFRGKDTCTSFTSHFLAALDHKRIHAYRDDINLPRGGEIGPKLLKAIETARIAIVVFSKKYATSDWCSDELVKIMECKSVLNQRVLPIFYDVSQFKVPKQKGIFAKALLNGPVHKVNNWRAELTKAANLTGLHLEQYRYIIYYMFDRLANML</sequence>
<dbReference type="PROSITE" id="PS50104">
    <property type="entry name" value="TIR"/>
    <property type="match status" value="1"/>
</dbReference>